<accession>A0A5K7ZQU8</accession>
<proteinExistence type="predicted"/>
<gene>
    <name evidence="1" type="ORF">DSCO28_05590</name>
</gene>
<name>A0A5K7ZQU8_9BACT</name>
<protein>
    <submittedName>
        <fullName evidence="1">Uncharacterized protein</fullName>
    </submittedName>
</protein>
<evidence type="ECO:0000313" key="2">
    <source>
        <dbReference type="Proteomes" id="UP000425960"/>
    </source>
</evidence>
<sequence length="387" mass="43965">MVECAYCKVKSYLMADHFFRYLLPNRAPQGKELVYFPYWRFKGMLFSCLPSGIRDRFLDASQQAAAAPDFPISVGLRSQALSLKFVSPETKGWFIKSTLPFRNVMQTFLDRFNGSMRGPILHQAHIGESLSLIYAPFYADKNKIMDAVLNQPVSTELDEPIDANRYPGGPARWKIRFIPTLCPNCGWDLVGRRDTLVLHCANCASMWQAGKQGLAKVNVAHMPASDDVEILYLPFWRIRAHVSGIELNSYADLVKTANLPRVPQPGWTRIPFHFWGPAFKVRPQSFLRLTHQVTLSQPRDTLVPRIPDGAMHPVNLPVSESAETLKLNLAGFIRPRKIVEERIDQIQAKAARYLLVYLPFEVRHHDLVQPDFKIAVNRNQLALAGNL</sequence>
<dbReference type="AlphaFoldDB" id="A0A5K7ZQU8"/>
<evidence type="ECO:0000313" key="1">
    <source>
        <dbReference type="EMBL" id="BBO79993.1"/>
    </source>
</evidence>
<dbReference type="EMBL" id="AP021876">
    <property type="protein sequence ID" value="BBO79993.1"/>
    <property type="molecule type" value="Genomic_DNA"/>
</dbReference>
<organism evidence="1 2">
    <name type="scientific">Desulfosarcina ovata subsp. sediminis</name>
    <dbReference type="NCBI Taxonomy" id="885957"/>
    <lineage>
        <taxon>Bacteria</taxon>
        <taxon>Pseudomonadati</taxon>
        <taxon>Thermodesulfobacteriota</taxon>
        <taxon>Desulfobacteria</taxon>
        <taxon>Desulfobacterales</taxon>
        <taxon>Desulfosarcinaceae</taxon>
        <taxon>Desulfosarcina</taxon>
    </lineage>
</organism>
<dbReference type="KEGG" id="dov:DSCO28_05590"/>
<reference evidence="1 2" key="1">
    <citation type="submission" date="2019-11" db="EMBL/GenBank/DDBJ databases">
        <title>Comparative genomics of hydrocarbon-degrading Desulfosarcina strains.</title>
        <authorList>
            <person name="Watanabe M."/>
            <person name="Kojima H."/>
            <person name="Fukui M."/>
        </authorList>
    </citation>
    <scope>NUCLEOTIDE SEQUENCE [LARGE SCALE GENOMIC DNA]</scope>
    <source>
        <strain evidence="1 2">28bB2T</strain>
    </source>
</reference>
<dbReference type="Proteomes" id="UP000425960">
    <property type="component" value="Chromosome"/>
</dbReference>